<organism evidence="1">
    <name type="scientific">marine sediment metagenome</name>
    <dbReference type="NCBI Taxonomy" id="412755"/>
    <lineage>
        <taxon>unclassified sequences</taxon>
        <taxon>metagenomes</taxon>
        <taxon>ecological metagenomes</taxon>
    </lineage>
</organism>
<comment type="caution">
    <text evidence="1">The sequence shown here is derived from an EMBL/GenBank/DDBJ whole genome shotgun (WGS) entry which is preliminary data.</text>
</comment>
<dbReference type="EMBL" id="LAZR01027627">
    <property type="protein sequence ID" value="KKL65147.1"/>
    <property type="molecule type" value="Genomic_DNA"/>
</dbReference>
<proteinExistence type="predicted"/>
<evidence type="ECO:0000313" key="1">
    <source>
        <dbReference type="EMBL" id="KKL65147.1"/>
    </source>
</evidence>
<reference evidence="1" key="1">
    <citation type="journal article" date="2015" name="Nature">
        <title>Complex archaea that bridge the gap between prokaryotes and eukaryotes.</title>
        <authorList>
            <person name="Spang A."/>
            <person name="Saw J.H."/>
            <person name="Jorgensen S.L."/>
            <person name="Zaremba-Niedzwiedzka K."/>
            <person name="Martijn J."/>
            <person name="Lind A.E."/>
            <person name="van Eijk R."/>
            <person name="Schleper C."/>
            <person name="Guy L."/>
            <person name="Ettema T.J."/>
        </authorList>
    </citation>
    <scope>NUCLEOTIDE SEQUENCE</scope>
</reference>
<name>A0A0F9GPP6_9ZZZZ</name>
<evidence type="ECO:0008006" key="2">
    <source>
        <dbReference type="Google" id="ProtNLM"/>
    </source>
</evidence>
<gene>
    <name evidence="1" type="ORF">LCGC14_2157900</name>
</gene>
<accession>A0A0F9GPP6</accession>
<dbReference type="AlphaFoldDB" id="A0A0F9GPP6"/>
<sequence>MRVVRRTRENPHGTERPVWKCFDCPHLLYNADELVGRHARCYTCKEHFTIAPQHLRLAGFEKGHGLTGGEGWRVKIICGGDCLENLKKHSGLGELTLEQIMKKSLSNALRPTCSESEQEHSLLADLVKQAHEGE</sequence>
<protein>
    <recommendedName>
        <fullName evidence="2">RNHCP domain-containing protein</fullName>
    </recommendedName>
</protein>